<keyword evidence="6" id="KW-1185">Reference proteome</keyword>
<dbReference type="InterPro" id="IPR037958">
    <property type="entry name" value="SPRY/PRY_BTN1/2"/>
</dbReference>
<dbReference type="Pfam" id="PF13765">
    <property type="entry name" value="PRY"/>
    <property type="match status" value="1"/>
</dbReference>
<feature type="coiled-coil region" evidence="4">
    <location>
        <begin position="21"/>
        <end position="48"/>
    </location>
</feature>
<organism evidence="6 7">
    <name type="scientific">Trichechus manatus latirostris</name>
    <name type="common">Florida manatee</name>
    <dbReference type="NCBI Taxonomy" id="127582"/>
    <lineage>
        <taxon>Eukaryota</taxon>
        <taxon>Metazoa</taxon>
        <taxon>Chordata</taxon>
        <taxon>Craniata</taxon>
        <taxon>Vertebrata</taxon>
        <taxon>Euteleostomi</taxon>
        <taxon>Mammalia</taxon>
        <taxon>Eutheria</taxon>
        <taxon>Afrotheria</taxon>
        <taxon>Sirenia</taxon>
        <taxon>Trichechidae</taxon>
        <taxon>Trichechus</taxon>
    </lineage>
</organism>
<comment type="subcellular location">
    <subcellularLocation>
        <location evidence="1">Membrane</location>
        <topology evidence="1">Single-pass membrane protein</topology>
    </subcellularLocation>
</comment>
<dbReference type="STRING" id="127582.A0A2Y9QR04"/>
<evidence type="ECO:0000256" key="4">
    <source>
        <dbReference type="SAM" id="Coils"/>
    </source>
</evidence>
<dbReference type="CDD" id="cd15819">
    <property type="entry name" value="SPRY_PRY_BTN1_2"/>
    <property type="match status" value="1"/>
</dbReference>
<dbReference type="GO" id="GO:0016020">
    <property type="term" value="C:membrane"/>
    <property type="evidence" value="ECO:0007669"/>
    <property type="project" value="UniProtKB-SubCell"/>
</dbReference>
<dbReference type="InterPro" id="IPR043136">
    <property type="entry name" value="B30.2/SPRY_sf"/>
</dbReference>
<dbReference type="SMART" id="SM00449">
    <property type="entry name" value="SPRY"/>
    <property type="match status" value="1"/>
</dbReference>
<dbReference type="GeneID" id="111819425"/>
<accession>A0A2Y9QR04</accession>
<dbReference type="PRINTS" id="PR01407">
    <property type="entry name" value="BUTYPHLNCDUF"/>
</dbReference>
<evidence type="ECO:0000256" key="3">
    <source>
        <dbReference type="ARBA" id="ARBA00023180"/>
    </source>
</evidence>
<gene>
    <name evidence="7" type="primary">LOC111819425</name>
</gene>
<dbReference type="Proteomes" id="UP000248480">
    <property type="component" value="Unplaced"/>
</dbReference>
<dbReference type="Gene3D" id="2.60.120.920">
    <property type="match status" value="1"/>
</dbReference>
<evidence type="ECO:0000259" key="5">
    <source>
        <dbReference type="PROSITE" id="PS50188"/>
    </source>
</evidence>
<dbReference type="InterPro" id="IPR003879">
    <property type="entry name" value="Butyrophylin_SPRY"/>
</dbReference>
<dbReference type="AlphaFoldDB" id="A0A2Y9QR04"/>
<sequence length="243" mass="28434">MEGNVLESPTRYFEEWLCKYYESVESSVTRILEEKRKLQEEIDERKAQFQIGWQKTSSYPDWRKELFQAANVSLDPDTAHPNLSLSEERRCVTWSEKPQDLPDKPQRFNSLPCVLGQQVGTSGRCYWEVEVGNSGAWDLGICRDSVMRKGRVVLKPEDGFWAIRFYKNEYWALTSPETQLILKTPPARVCIFLECEDRCISFYNMTDKSHIHTFNQCRFYGSLRPFFRLWSGDSGHLTILSSD</sequence>
<dbReference type="PROSITE" id="PS50188">
    <property type="entry name" value="B302_SPRY"/>
    <property type="match status" value="1"/>
</dbReference>
<keyword evidence="4" id="KW-0175">Coiled coil</keyword>
<name>A0A2Y9QR04_TRIMA</name>
<dbReference type="InterPro" id="IPR050143">
    <property type="entry name" value="TRIM/RBCC"/>
</dbReference>
<dbReference type="InterPro" id="IPR001870">
    <property type="entry name" value="B30.2/SPRY"/>
</dbReference>
<dbReference type="InterPro" id="IPR013320">
    <property type="entry name" value="ConA-like_dom_sf"/>
</dbReference>
<evidence type="ECO:0000256" key="1">
    <source>
        <dbReference type="ARBA" id="ARBA00004167"/>
    </source>
</evidence>
<evidence type="ECO:0000256" key="2">
    <source>
        <dbReference type="ARBA" id="ARBA00023157"/>
    </source>
</evidence>
<dbReference type="SMART" id="SM00589">
    <property type="entry name" value="PRY"/>
    <property type="match status" value="1"/>
</dbReference>
<keyword evidence="3" id="KW-0325">Glycoprotein</keyword>
<dbReference type="PANTHER" id="PTHR24103">
    <property type="entry name" value="E3 UBIQUITIN-PROTEIN LIGASE TRIM"/>
    <property type="match status" value="1"/>
</dbReference>
<protein>
    <submittedName>
        <fullName evidence="7">Butyrophilin subfamily 1 member A1-like</fullName>
    </submittedName>
</protein>
<evidence type="ECO:0000313" key="6">
    <source>
        <dbReference type="Proteomes" id="UP000248480"/>
    </source>
</evidence>
<reference evidence="7" key="1">
    <citation type="submission" date="2025-08" db="UniProtKB">
        <authorList>
            <consortium name="RefSeq"/>
        </authorList>
    </citation>
    <scope>IDENTIFICATION</scope>
</reference>
<keyword evidence="2" id="KW-1015">Disulfide bond</keyword>
<proteinExistence type="predicted"/>
<feature type="domain" description="B30.2/SPRY" evidence="5">
    <location>
        <begin position="52"/>
        <end position="243"/>
    </location>
</feature>
<dbReference type="InParanoid" id="A0A2Y9QR04"/>
<evidence type="ECO:0000313" key="7">
    <source>
        <dbReference type="RefSeq" id="XP_023581648.1"/>
    </source>
</evidence>
<dbReference type="KEGG" id="tmu:111819425"/>
<dbReference type="Pfam" id="PF00622">
    <property type="entry name" value="SPRY"/>
    <property type="match status" value="1"/>
</dbReference>
<dbReference type="InterPro" id="IPR003877">
    <property type="entry name" value="SPRY_dom"/>
</dbReference>
<dbReference type="SUPFAM" id="SSF49899">
    <property type="entry name" value="Concanavalin A-like lectins/glucanases"/>
    <property type="match status" value="1"/>
</dbReference>
<dbReference type="FunFam" id="2.60.120.920:FF:000004">
    <property type="entry name" value="Butyrophilin subfamily 1 member A1"/>
    <property type="match status" value="1"/>
</dbReference>
<dbReference type="RefSeq" id="XP_023581648.1">
    <property type="nucleotide sequence ID" value="XM_023725880.1"/>
</dbReference>
<dbReference type="InterPro" id="IPR006574">
    <property type="entry name" value="PRY"/>
</dbReference>